<keyword evidence="3" id="KW-0560">Oxidoreductase</keyword>
<keyword evidence="6" id="KW-1185">Reference proteome</keyword>
<organism evidence="5 6">
    <name type="scientific">Vermiconidia calcicola</name>
    <dbReference type="NCBI Taxonomy" id="1690605"/>
    <lineage>
        <taxon>Eukaryota</taxon>
        <taxon>Fungi</taxon>
        <taxon>Dikarya</taxon>
        <taxon>Ascomycota</taxon>
        <taxon>Pezizomycotina</taxon>
        <taxon>Dothideomycetes</taxon>
        <taxon>Dothideomycetidae</taxon>
        <taxon>Mycosphaerellales</taxon>
        <taxon>Extremaceae</taxon>
        <taxon>Vermiconidia</taxon>
    </lineage>
</organism>
<evidence type="ECO:0000313" key="5">
    <source>
        <dbReference type="EMBL" id="KAK5542108.1"/>
    </source>
</evidence>
<protein>
    <recommendedName>
        <fullName evidence="4">NmrA-like domain-containing protein</fullName>
    </recommendedName>
</protein>
<dbReference type="PANTHER" id="PTHR47706:SF4">
    <property type="entry name" value="NMRA-LIKE DOMAIN-CONTAINING PROTEIN"/>
    <property type="match status" value="1"/>
</dbReference>
<proteinExistence type="inferred from homology"/>
<dbReference type="AlphaFoldDB" id="A0AAV9QFS5"/>
<evidence type="ECO:0000256" key="2">
    <source>
        <dbReference type="ARBA" id="ARBA00022857"/>
    </source>
</evidence>
<gene>
    <name evidence="5" type="ORF">LTR25_001993</name>
</gene>
<dbReference type="Gene3D" id="3.40.50.720">
    <property type="entry name" value="NAD(P)-binding Rossmann-like Domain"/>
    <property type="match status" value="1"/>
</dbReference>
<evidence type="ECO:0000256" key="3">
    <source>
        <dbReference type="ARBA" id="ARBA00023002"/>
    </source>
</evidence>
<dbReference type="SUPFAM" id="SSF51735">
    <property type="entry name" value="NAD(P)-binding Rossmann-fold domains"/>
    <property type="match status" value="1"/>
</dbReference>
<comment type="caution">
    <text evidence="5">The sequence shown here is derived from an EMBL/GenBank/DDBJ whole genome shotgun (WGS) entry which is preliminary data.</text>
</comment>
<accession>A0AAV9QFS5</accession>
<dbReference type="EMBL" id="JAXLQG010000003">
    <property type="protein sequence ID" value="KAK5542108.1"/>
    <property type="molecule type" value="Genomic_DNA"/>
</dbReference>
<dbReference type="InterPro" id="IPR036291">
    <property type="entry name" value="NAD(P)-bd_dom_sf"/>
</dbReference>
<evidence type="ECO:0000259" key="4">
    <source>
        <dbReference type="Pfam" id="PF05368"/>
    </source>
</evidence>
<name>A0AAV9QFS5_9PEZI</name>
<dbReference type="InterPro" id="IPR008030">
    <property type="entry name" value="NmrA-like"/>
</dbReference>
<reference evidence="5 6" key="1">
    <citation type="submission" date="2023-06" db="EMBL/GenBank/DDBJ databases">
        <title>Black Yeasts Isolated from many extreme environments.</title>
        <authorList>
            <person name="Coleine C."/>
            <person name="Stajich J.E."/>
            <person name="Selbmann L."/>
        </authorList>
    </citation>
    <scope>NUCLEOTIDE SEQUENCE [LARGE SCALE GENOMIC DNA]</scope>
    <source>
        <strain evidence="5 6">CCFEE 5887</strain>
    </source>
</reference>
<dbReference type="GO" id="GO:0016491">
    <property type="term" value="F:oxidoreductase activity"/>
    <property type="evidence" value="ECO:0007669"/>
    <property type="project" value="UniProtKB-KW"/>
</dbReference>
<comment type="similarity">
    <text evidence="1">Belongs to the NmrA-type oxidoreductase family. Isoflavone reductase subfamily.</text>
</comment>
<dbReference type="InterPro" id="IPR051609">
    <property type="entry name" value="NmrA/Isoflavone_reductase-like"/>
</dbReference>
<feature type="domain" description="NmrA-like" evidence="4">
    <location>
        <begin position="3"/>
        <end position="106"/>
    </location>
</feature>
<sequence length="116" mass="12542">MVKIAVAGGSGEVAQEVIDALLAAKKHEITILSRTKFSSVGNSTPGLIWRTVSYDDKSDLVEALQGIHTVLSFIQVMKDPGSKAQKTLIDAAIIAGVKRFAPSEWGRWVFSKVQVM</sequence>
<dbReference type="Pfam" id="PF05368">
    <property type="entry name" value="NmrA"/>
    <property type="match status" value="1"/>
</dbReference>
<evidence type="ECO:0000313" key="6">
    <source>
        <dbReference type="Proteomes" id="UP001345827"/>
    </source>
</evidence>
<keyword evidence="2" id="KW-0521">NADP</keyword>
<evidence type="ECO:0000256" key="1">
    <source>
        <dbReference type="ARBA" id="ARBA00005725"/>
    </source>
</evidence>
<dbReference type="PANTHER" id="PTHR47706">
    <property type="entry name" value="NMRA-LIKE FAMILY PROTEIN"/>
    <property type="match status" value="1"/>
</dbReference>
<dbReference type="Proteomes" id="UP001345827">
    <property type="component" value="Unassembled WGS sequence"/>
</dbReference>